<proteinExistence type="predicted"/>
<dbReference type="PROSITE" id="PS00678">
    <property type="entry name" value="WD_REPEATS_1"/>
    <property type="match status" value="1"/>
</dbReference>
<keyword evidence="5" id="KW-1185">Reference proteome</keyword>
<dbReference type="PROSITE" id="PS50082">
    <property type="entry name" value="WD_REPEATS_2"/>
    <property type="match status" value="1"/>
</dbReference>
<dbReference type="InterPro" id="IPR036322">
    <property type="entry name" value="WD40_repeat_dom_sf"/>
</dbReference>
<dbReference type="InterPro" id="IPR039328">
    <property type="entry name" value="WDR89"/>
</dbReference>
<evidence type="ECO:0000256" key="1">
    <source>
        <dbReference type="ARBA" id="ARBA00022574"/>
    </source>
</evidence>
<evidence type="ECO:0000313" key="5">
    <source>
        <dbReference type="Proteomes" id="UP001321749"/>
    </source>
</evidence>
<dbReference type="InterPro" id="IPR001680">
    <property type="entry name" value="WD40_rpt"/>
</dbReference>
<dbReference type="Proteomes" id="UP001321749">
    <property type="component" value="Unassembled WGS sequence"/>
</dbReference>
<dbReference type="Gene3D" id="2.130.10.10">
    <property type="entry name" value="YVTN repeat-like/Quinoprotein amine dehydrogenase"/>
    <property type="match status" value="1"/>
</dbReference>
<comment type="caution">
    <text evidence="4">The sequence shown here is derived from an EMBL/GenBank/DDBJ whole genome shotgun (WGS) entry which is preliminary data.</text>
</comment>
<dbReference type="PANTHER" id="PTHR22889:SF0">
    <property type="entry name" value="WD REPEAT-CONTAINING PROTEIN 89"/>
    <property type="match status" value="1"/>
</dbReference>
<evidence type="ECO:0000256" key="3">
    <source>
        <dbReference type="PROSITE-ProRule" id="PRU00221"/>
    </source>
</evidence>
<evidence type="ECO:0000256" key="2">
    <source>
        <dbReference type="ARBA" id="ARBA00022737"/>
    </source>
</evidence>
<accession>A0AAV9H7F1</accession>
<dbReference type="AlphaFoldDB" id="A0AAV9H7F1"/>
<reference evidence="4" key="2">
    <citation type="submission" date="2023-06" db="EMBL/GenBank/DDBJ databases">
        <authorList>
            <consortium name="Lawrence Berkeley National Laboratory"/>
            <person name="Mondo S.J."/>
            <person name="Hensen N."/>
            <person name="Bonometti L."/>
            <person name="Westerberg I."/>
            <person name="Brannstrom I.O."/>
            <person name="Guillou S."/>
            <person name="Cros-Aarteil S."/>
            <person name="Calhoun S."/>
            <person name="Haridas S."/>
            <person name="Kuo A."/>
            <person name="Pangilinan J."/>
            <person name="Riley R."/>
            <person name="Labutti K."/>
            <person name="Andreopoulos B."/>
            <person name="Lipzen A."/>
            <person name="Chen C."/>
            <person name="Yanf M."/>
            <person name="Daum C."/>
            <person name="Ng V."/>
            <person name="Clum A."/>
            <person name="Steindorff A."/>
            <person name="Ohm R."/>
            <person name="Martin F."/>
            <person name="Silar P."/>
            <person name="Natvig D."/>
            <person name="Lalanne C."/>
            <person name="Gautier V."/>
            <person name="Ament-Velasquez S.L."/>
            <person name="Kruys A."/>
            <person name="Hutchinson M.I."/>
            <person name="Powell A.J."/>
            <person name="Barry K."/>
            <person name="Miller A.N."/>
            <person name="Grigoriev I.V."/>
            <person name="Debuchy R."/>
            <person name="Gladieux P."/>
            <person name="Thoren M.H."/>
            <person name="Johannesson H."/>
        </authorList>
    </citation>
    <scope>NUCLEOTIDE SEQUENCE</scope>
    <source>
        <strain evidence="4">PSN324</strain>
    </source>
</reference>
<dbReference type="InterPro" id="IPR015943">
    <property type="entry name" value="WD40/YVTN_repeat-like_dom_sf"/>
</dbReference>
<name>A0AAV9H7F1_9PEZI</name>
<dbReference type="SUPFAM" id="SSF50978">
    <property type="entry name" value="WD40 repeat-like"/>
    <property type="match status" value="1"/>
</dbReference>
<feature type="repeat" description="WD" evidence="3">
    <location>
        <begin position="58"/>
        <end position="92"/>
    </location>
</feature>
<sequence length="339" mass="35831">MYNLTAVAGYQFRFGPEDPIYVLDILPVALGLAATASDQTLTLFDPSNLNHGPVKSIKLDHGSGTVATVYDPSESVICTTGENGAISVWDLRHDPLKAPAMKIQGSDVPLLSLATSSATNSLAAGTELANHQAAILIWDLRNPSSSSPKTTYADLHSDDVTELSYHPSRPSILLSGSTDGLINVSDTLIADEDETVIQAFNHGSVHHAGFLTDAEVYAASHDEKFAIYDMDESVVDKGGATLDLGDIREVVGCQYLADVVPKVNGAGAIIGAGSQDRDLFQLIHLSKGPSGWGLDKDAVVGLPGAHGQELVRSFCVFDEQQVVFTGGEDGCVKAWRPGS</sequence>
<evidence type="ECO:0000313" key="4">
    <source>
        <dbReference type="EMBL" id="KAK4456417.1"/>
    </source>
</evidence>
<organism evidence="4 5">
    <name type="scientific">Cladorrhinum samala</name>
    <dbReference type="NCBI Taxonomy" id="585594"/>
    <lineage>
        <taxon>Eukaryota</taxon>
        <taxon>Fungi</taxon>
        <taxon>Dikarya</taxon>
        <taxon>Ascomycota</taxon>
        <taxon>Pezizomycotina</taxon>
        <taxon>Sordariomycetes</taxon>
        <taxon>Sordariomycetidae</taxon>
        <taxon>Sordariales</taxon>
        <taxon>Podosporaceae</taxon>
        <taxon>Cladorrhinum</taxon>
    </lineage>
</organism>
<dbReference type="SMART" id="SM00320">
    <property type="entry name" value="WD40"/>
    <property type="match status" value="5"/>
</dbReference>
<gene>
    <name evidence="4" type="ORF">QBC42DRAFT_281355</name>
</gene>
<dbReference type="Pfam" id="PF00400">
    <property type="entry name" value="WD40"/>
    <property type="match status" value="2"/>
</dbReference>
<reference evidence="4" key="1">
    <citation type="journal article" date="2023" name="Mol. Phylogenet. Evol.">
        <title>Genome-scale phylogeny and comparative genomics of the fungal order Sordariales.</title>
        <authorList>
            <person name="Hensen N."/>
            <person name="Bonometti L."/>
            <person name="Westerberg I."/>
            <person name="Brannstrom I.O."/>
            <person name="Guillou S."/>
            <person name="Cros-Aarteil S."/>
            <person name="Calhoun S."/>
            <person name="Haridas S."/>
            <person name="Kuo A."/>
            <person name="Mondo S."/>
            <person name="Pangilinan J."/>
            <person name="Riley R."/>
            <person name="LaButti K."/>
            <person name="Andreopoulos B."/>
            <person name="Lipzen A."/>
            <person name="Chen C."/>
            <person name="Yan M."/>
            <person name="Daum C."/>
            <person name="Ng V."/>
            <person name="Clum A."/>
            <person name="Steindorff A."/>
            <person name="Ohm R.A."/>
            <person name="Martin F."/>
            <person name="Silar P."/>
            <person name="Natvig D.O."/>
            <person name="Lalanne C."/>
            <person name="Gautier V."/>
            <person name="Ament-Velasquez S.L."/>
            <person name="Kruys A."/>
            <person name="Hutchinson M.I."/>
            <person name="Powell A.J."/>
            <person name="Barry K."/>
            <person name="Miller A.N."/>
            <person name="Grigoriev I.V."/>
            <person name="Debuchy R."/>
            <person name="Gladieux P."/>
            <person name="Hiltunen Thoren M."/>
            <person name="Johannesson H."/>
        </authorList>
    </citation>
    <scope>NUCLEOTIDE SEQUENCE</scope>
    <source>
        <strain evidence="4">PSN324</strain>
    </source>
</reference>
<dbReference type="InterPro" id="IPR019775">
    <property type="entry name" value="WD40_repeat_CS"/>
</dbReference>
<dbReference type="EMBL" id="MU865227">
    <property type="protein sequence ID" value="KAK4456417.1"/>
    <property type="molecule type" value="Genomic_DNA"/>
</dbReference>
<protein>
    <submittedName>
        <fullName evidence="4">WD40-repeat-containing domain protein</fullName>
    </submittedName>
</protein>
<keyword evidence="1 3" id="KW-0853">WD repeat</keyword>
<keyword evidence="2" id="KW-0677">Repeat</keyword>
<dbReference type="PANTHER" id="PTHR22889">
    <property type="entry name" value="WD REPEAT-CONTAINING PROTEIN 89"/>
    <property type="match status" value="1"/>
</dbReference>